<evidence type="ECO:0000256" key="2">
    <source>
        <dbReference type="ARBA" id="ARBA00022553"/>
    </source>
</evidence>
<dbReference type="InterPro" id="IPR010071">
    <property type="entry name" value="AA_adenyl_dom"/>
</dbReference>
<dbReference type="SUPFAM" id="SSF51735">
    <property type="entry name" value="NAD(P)-binding Rossmann-fold domains"/>
    <property type="match status" value="1"/>
</dbReference>
<dbReference type="InterPro" id="IPR042099">
    <property type="entry name" value="ANL_N_sf"/>
</dbReference>
<dbReference type="InterPro" id="IPR020845">
    <property type="entry name" value="AMP-binding_CS"/>
</dbReference>
<dbReference type="PANTHER" id="PTHR44845:SF6">
    <property type="entry name" value="BETA-ALANINE-ACTIVATING ENZYME"/>
    <property type="match status" value="1"/>
</dbReference>
<dbReference type="PROSITE" id="PS00455">
    <property type="entry name" value="AMP_BINDING"/>
    <property type="match status" value="1"/>
</dbReference>
<feature type="compositionally biased region" description="Low complexity" evidence="3">
    <location>
        <begin position="509"/>
        <end position="543"/>
    </location>
</feature>
<dbReference type="InterPro" id="IPR013120">
    <property type="entry name" value="FAR_NAD-bd"/>
</dbReference>
<dbReference type="OrthoDB" id="2472181at2"/>
<organism evidence="4 5">
    <name type="scientific">Streptomyces clavuligerus</name>
    <dbReference type="NCBI Taxonomy" id="1901"/>
    <lineage>
        <taxon>Bacteria</taxon>
        <taxon>Bacillati</taxon>
        <taxon>Actinomycetota</taxon>
        <taxon>Actinomycetes</taxon>
        <taxon>Kitasatosporales</taxon>
        <taxon>Streptomycetaceae</taxon>
        <taxon>Streptomyces</taxon>
    </lineage>
</organism>
<dbReference type="InterPro" id="IPR045851">
    <property type="entry name" value="AMP-bd_C_sf"/>
</dbReference>
<dbReference type="Pfam" id="PF00501">
    <property type="entry name" value="AMP-binding"/>
    <property type="match status" value="1"/>
</dbReference>
<dbReference type="CDD" id="cd12117">
    <property type="entry name" value="A_NRPS_Srf_like"/>
    <property type="match status" value="1"/>
</dbReference>
<name>B5H3N4_STRCL</name>
<accession>B5H3N4</accession>
<dbReference type="Gene3D" id="1.10.1200.10">
    <property type="entry name" value="ACP-like"/>
    <property type="match status" value="1"/>
</dbReference>
<dbReference type="eggNOG" id="COG3320">
    <property type="taxonomic scope" value="Bacteria"/>
</dbReference>
<feature type="region of interest" description="Disordered" evidence="3">
    <location>
        <begin position="509"/>
        <end position="558"/>
    </location>
</feature>
<dbReference type="NCBIfam" id="TIGR01733">
    <property type="entry name" value="AA-adenyl-dom"/>
    <property type="match status" value="1"/>
</dbReference>
<dbReference type="InterPro" id="IPR010080">
    <property type="entry name" value="Thioester_reductase-like_dom"/>
</dbReference>
<dbReference type="Pfam" id="PF07993">
    <property type="entry name" value="NAD_binding_4"/>
    <property type="match status" value="1"/>
</dbReference>
<dbReference type="GeneID" id="93733701"/>
<evidence type="ECO:0000256" key="1">
    <source>
        <dbReference type="ARBA" id="ARBA00022450"/>
    </source>
</evidence>
<dbReference type="Pfam" id="PF00550">
    <property type="entry name" value="PP-binding"/>
    <property type="match status" value="1"/>
</dbReference>
<proteinExistence type="predicted"/>
<dbReference type="AlphaFoldDB" id="B5H3N4"/>
<feature type="compositionally biased region" description="Basic residues" evidence="3">
    <location>
        <begin position="1"/>
        <end position="12"/>
    </location>
</feature>
<dbReference type="RefSeq" id="WP_003958907.1">
    <property type="nucleotide sequence ID" value="NZ_CM000914.1"/>
</dbReference>
<dbReference type="PROSITE" id="PS50075">
    <property type="entry name" value="CARRIER"/>
    <property type="match status" value="1"/>
</dbReference>
<dbReference type="Gene3D" id="3.40.50.12780">
    <property type="entry name" value="N-terminal domain of ligase-like"/>
    <property type="match status" value="1"/>
</dbReference>
<dbReference type="InterPro" id="IPR036736">
    <property type="entry name" value="ACP-like_sf"/>
</dbReference>
<feature type="compositionally biased region" description="Basic and acidic residues" evidence="3">
    <location>
        <begin position="589"/>
        <end position="606"/>
    </location>
</feature>
<evidence type="ECO:0000313" key="5">
    <source>
        <dbReference type="Proteomes" id="UP000002357"/>
    </source>
</evidence>
<evidence type="ECO:0000313" key="4">
    <source>
        <dbReference type="EMBL" id="EFG04053.2"/>
    </source>
</evidence>
<feature type="region of interest" description="Disordered" evidence="3">
    <location>
        <begin position="1"/>
        <end position="57"/>
    </location>
</feature>
<dbReference type="InterPro" id="IPR000873">
    <property type="entry name" value="AMP-dep_synth/lig_dom"/>
</dbReference>
<dbReference type="PIRSF" id="PIRSF001617">
    <property type="entry name" value="Alpha-AR"/>
    <property type="match status" value="1"/>
</dbReference>
<keyword evidence="1" id="KW-0596">Phosphopantetheine</keyword>
<dbReference type="Proteomes" id="UP000002357">
    <property type="component" value="Plasmid pSCL4"/>
</dbReference>
<keyword evidence="4" id="KW-0614">Plasmid</keyword>
<dbReference type="NCBIfam" id="TIGR01746">
    <property type="entry name" value="Thioester-redct"/>
    <property type="match status" value="1"/>
</dbReference>
<dbReference type="EMBL" id="CM000914">
    <property type="protein sequence ID" value="EFG04053.2"/>
    <property type="molecule type" value="Genomic_DNA"/>
</dbReference>
<dbReference type="CDD" id="cd05235">
    <property type="entry name" value="SDR_e1"/>
    <property type="match status" value="1"/>
</dbReference>
<keyword evidence="5" id="KW-1185">Reference proteome</keyword>
<dbReference type="SUPFAM" id="SSF56801">
    <property type="entry name" value="Acetyl-CoA synthetase-like"/>
    <property type="match status" value="1"/>
</dbReference>
<dbReference type="Gene3D" id="3.30.300.30">
    <property type="match status" value="1"/>
</dbReference>
<feature type="compositionally biased region" description="Gly residues" evidence="3">
    <location>
        <begin position="23"/>
        <end position="34"/>
    </location>
</feature>
<reference evidence="4 5" key="1">
    <citation type="journal article" date="2010" name="Genome Biol. Evol.">
        <title>The sequence of a 1.8-mb bacterial linear plasmid reveals a rich evolutionary reservoir of secondary metabolic pathways.</title>
        <authorList>
            <person name="Medema M.H."/>
            <person name="Trefzer A."/>
            <person name="Kovalchuk A."/>
            <person name="van den Berg M."/>
            <person name="Mueller U."/>
            <person name="Heijne W."/>
            <person name="Wu L."/>
            <person name="Alam M.T."/>
            <person name="Ronning C.M."/>
            <person name="Nierman W.C."/>
            <person name="Bovenberg R.A.L."/>
            <person name="Breitling R."/>
            <person name="Takano E."/>
        </authorList>
    </citation>
    <scope>NUCLEOTIDE SEQUENCE [LARGE SCALE GENOMIC DNA]</scope>
    <source>
        <strain evidence="5">ATCC 27064 / DSM 738 / JCM 4710 / NBRC 13307 / NCIMB 12785 / NRRL 3585 / VKM Ac-602</strain>
        <plasmid evidence="4">pSCL4</plasmid>
    </source>
</reference>
<evidence type="ECO:0000256" key="3">
    <source>
        <dbReference type="SAM" id="MobiDB-lite"/>
    </source>
</evidence>
<feature type="region of interest" description="Disordered" evidence="3">
    <location>
        <begin position="589"/>
        <end position="615"/>
    </location>
</feature>
<protein>
    <submittedName>
        <fullName evidence="4">Non-ribosomal peptide synthase</fullName>
    </submittedName>
</protein>
<dbReference type="InterPro" id="IPR009081">
    <property type="entry name" value="PP-bd_ACP"/>
</dbReference>
<keyword evidence="2" id="KW-0597">Phosphoprotein</keyword>
<dbReference type="eggNOG" id="COG1020">
    <property type="taxonomic scope" value="Bacteria"/>
</dbReference>
<dbReference type="InterPro" id="IPR036291">
    <property type="entry name" value="NAD(P)-bd_dom_sf"/>
</dbReference>
<dbReference type="SUPFAM" id="SSF47336">
    <property type="entry name" value="ACP-like"/>
    <property type="match status" value="1"/>
</dbReference>
<sequence>MNAAHEKHRAGHHPVGNHSAGNGPSGSGGNGAGGNESDANGAGWSGDDAPWNATGTSYPRNTTLFRLFERQVRATPDAPAVDDGDTRVTYRGLDRWANAVAHRLRRHGVRTGDRVGVVAQPRAEAVAALLGVLKAGGVQVPLDPIHPEARLAGMAEQVGLRAAVDDPRLPDLAIGVRVPMPRVTEGAGRPPAAVEEPSAADPAYIMFTSGTTGRPKAVAVPHRAPTRLVLDTPLLQAGPGDTWLATSSLAFDVSCFEIYGALLNGARLVLVDRHTLLSPAALARRIRTERATVMVLSAGVFHEAASHDPGMFASLTQLYVTADVVNPTAVRAVLRHGPPRRLINAYGPTENGIFCTAHEITGLGDEEQTVPIGLPAANSTAHVLRPDGTPAADGEPGELWVGGDGLALGYHGDPERTRETFRTGADGTRLYRTGDRVRRDAGGVLDFLGRIDRQVKINGYRVELAEVESALAAHPQLSAAVADVRTTPAGRRQLIAWAVPSADVRRRASAAAETASTQAASTEAAPAEAASADATSADATSADGVRADRGGTPGAAGRSALARGLRSFLADRLPPFMVPATIHVVDELPHNSNGKVDRRQLPDSRTRPAGPPPATKTERLVAEAWGDLLAVPDAGRDDDFFALGGGSLLAVRAVAAVRNRLAMPATHTTALLTLLLAGPTVRDFARAVDALAADSAPDGETVDFTAETRLGPEPRITTRTSTRTAPPAHILLTGATGFLGTHLLHRLLRRTTATVHCLVRADDTAHAERRLETGARRHGLTPDSTWQRVVAVPGDLTAPGFGLSPGAFDTLARTVDTVVHNAAQVNFAYPYTALRPANVTGTRTVLLLAATHGPKPVHYVSTVDTLGGDATAGRTVLDEDTPPQHPERLRTGYAQSKWVAEGLLRRAAARGLPVAVYRPYDISGPATGGVWPTNMLISALIKAIADTGTAPDARLPLDLVPVDHAADALVHLITHEPPDGRTYHLANPRPADFRLVVDRLRARGHTVRRLPAAEWLAAMAAQAAETPDAPLTPFLPMLTPPPGTDGLMDDLSGIRRDNADRALRRTGILCPPVDATLVDRCLDHLETTGFLHRAEERTTTG</sequence>
<dbReference type="PANTHER" id="PTHR44845">
    <property type="entry name" value="CARRIER DOMAIN-CONTAINING PROTEIN"/>
    <property type="match status" value="1"/>
</dbReference>
<geneLocation type="plasmid" evidence="4 5">
    <name>pSCL4</name>
</geneLocation>
<gene>
    <name evidence="4" type="ORF">SCLAV_p0564</name>
</gene>
<dbReference type="Gene3D" id="3.40.50.720">
    <property type="entry name" value="NAD(P)-binding Rossmann-like Domain"/>
    <property type="match status" value="1"/>
</dbReference>